<dbReference type="GO" id="GO:0008757">
    <property type="term" value="F:S-adenosylmethionine-dependent methyltransferase activity"/>
    <property type="evidence" value="ECO:0007669"/>
    <property type="project" value="InterPro"/>
</dbReference>
<evidence type="ECO:0000313" key="7">
    <source>
        <dbReference type="Proteomes" id="UP000298058"/>
    </source>
</evidence>
<proteinExistence type="predicted"/>
<dbReference type="AlphaFoldDB" id="A0A4R9M1X1"/>
<keyword evidence="7" id="KW-1185">Reference proteome</keyword>
<keyword evidence="3 6" id="KW-0808">Transferase</keyword>
<evidence type="ECO:0000256" key="4">
    <source>
        <dbReference type="ARBA" id="ARBA00025707"/>
    </source>
</evidence>
<dbReference type="Pfam" id="PF08241">
    <property type="entry name" value="Methyltransf_11"/>
    <property type="match status" value="1"/>
</dbReference>
<accession>A0A4R9M1X1</accession>
<dbReference type="RefSeq" id="WP_135758948.1">
    <property type="nucleotide sequence ID" value="NZ_RQHW01000008.1"/>
</dbReference>
<dbReference type="Proteomes" id="UP000298058">
    <property type="component" value="Unassembled WGS sequence"/>
</dbReference>
<dbReference type="EMBL" id="RQHW01000008">
    <property type="protein sequence ID" value="TGN20733.1"/>
    <property type="molecule type" value="Genomic_DNA"/>
</dbReference>
<evidence type="ECO:0000313" key="6">
    <source>
        <dbReference type="EMBL" id="TGN20733.1"/>
    </source>
</evidence>
<evidence type="ECO:0000256" key="3">
    <source>
        <dbReference type="ARBA" id="ARBA00022679"/>
    </source>
</evidence>
<comment type="pathway">
    <text evidence="1">Lipid metabolism.</text>
</comment>
<dbReference type="InterPro" id="IPR013216">
    <property type="entry name" value="Methyltransf_11"/>
</dbReference>
<name>A0A4R9M1X1_9LEPT</name>
<evidence type="ECO:0000259" key="5">
    <source>
        <dbReference type="Pfam" id="PF08241"/>
    </source>
</evidence>
<dbReference type="InterPro" id="IPR029063">
    <property type="entry name" value="SAM-dependent_MTases_sf"/>
</dbReference>
<dbReference type="GO" id="GO:0032259">
    <property type="term" value="P:methylation"/>
    <property type="evidence" value="ECO:0007669"/>
    <property type="project" value="UniProtKB-KW"/>
</dbReference>
<dbReference type="Gene3D" id="3.40.50.150">
    <property type="entry name" value="Vaccinia Virus protein VP39"/>
    <property type="match status" value="1"/>
</dbReference>
<feature type="domain" description="Methyltransferase type 11" evidence="5">
    <location>
        <begin position="58"/>
        <end position="157"/>
    </location>
</feature>
<dbReference type="SUPFAM" id="SSF53335">
    <property type="entry name" value="S-adenosyl-L-methionine-dependent methyltransferases"/>
    <property type="match status" value="1"/>
</dbReference>
<gene>
    <name evidence="6" type="ORF">EHS15_02425</name>
</gene>
<comment type="pathway">
    <text evidence="4">Phospholipid metabolism.</text>
</comment>
<evidence type="ECO:0000256" key="2">
    <source>
        <dbReference type="ARBA" id="ARBA00022603"/>
    </source>
</evidence>
<dbReference type="CDD" id="cd02440">
    <property type="entry name" value="AdoMet_MTases"/>
    <property type="match status" value="1"/>
</dbReference>
<dbReference type="PANTHER" id="PTHR44307">
    <property type="entry name" value="PHOSPHOETHANOLAMINE METHYLTRANSFERASE"/>
    <property type="match status" value="1"/>
</dbReference>
<comment type="caution">
    <text evidence="6">The sequence shown here is derived from an EMBL/GenBank/DDBJ whole genome shotgun (WGS) entry which is preliminary data.</text>
</comment>
<sequence>MIPYPFTTAPAKDFPQDPPFYFSNFGFWKNHTSYPEASRAMAEEVGKKAGLDKNSILLEIGSGLGGSLFVWNRNFGTEHITSINLPGEQSDFAKQNLQKWNLTSVHWIDGDWKSIKEFESESFTQIICLDCIYHFANKDDFFAEVFRCLKPGGKFIFTDIVFPKEISKFSIQYKFLEFLVKMALIPKENHSSLDRTVIQILKSKLKFKEFEEWGEFVFPGFSVFAKSQSTGLQMFASTLLHFYKAGMLNYYLFSVEKPN</sequence>
<keyword evidence="2 6" id="KW-0489">Methyltransferase</keyword>
<organism evidence="6 7">
    <name type="scientific">Leptospira idonii</name>
    <dbReference type="NCBI Taxonomy" id="1193500"/>
    <lineage>
        <taxon>Bacteria</taxon>
        <taxon>Pseudomonadati</taxon>
        <taxon>Spirochaetota</taxon>
        <taxon>Spirochaetia</taxon>
        <taxon>Leptospirales</taxon>
        <taxon>Leptospiraceae</taxon>
        <taxon>Leptospira</taxon>
    </lineage>
</organism>
<dbReference type="PANTHER" id="PTHR44307:SF2">
    <property type="entry name" value="PHOSPHOETHANOLAMINE METHYLTRANSFERASE ISOFORM X1"/>
    <property type="match status" value="1"/>
</dbReference>
<reference evidence="6" key="1">
    <citation type="journal article" date="2019" name="PLoS Negl. Trop. Dis.">
        <title>Revisiting the worldwide diversity of Leptospira species in the environment.</title>
        <authorList>
            <person name="Vincent A.T."/>
            <person name="Schiettekatte O."/>
            <person name="Bourhy P."/>
            <person name="Veyrier F.J."/>
            <person name="Picardeau M."/>
        </authorList>
    </citation>
    <scope>NUCLEOTIDE SEQUENCE [LARGE SCALE GENOMIC DNA]</scope>
    <source>
        <strain evidence="6">201300427</strain>
    </source>
</reference>
<protein>
    <submittedName>
        <fullName evidence="6">Class I SAM-dependent methyltransferase</fullName>
    </submittedName>
</protein>
<dbReference type="OrthoDB" id="9769602at2"/>
<evidence type="ECO:0000256" key="1">
    <source>
        <dbReference type="ARBA" id="ARBA00005189"/>
    </source>
</evidence>